<protein>
    <recommendedName>
        <fullName evidence="2">UPF0178 protein WAK64_01850</fullName>
    </recommendedName>
</protein>
<dbReference type="Pfam" id="PF02639">
    <property type="entry name" value="DUF188"/>
    <property type="match status" value="1"/>
</dbReference>
<reference evidence="3 4" key="1">
    <citation type="journal article" date="2018" name="J. Microbiol.">
        <title>Bacillus spongiae sp. nov., isolated from sponge of Jeju Island.</title>
        <authorList>
            <person name="Lee G.E."/>
            <person name="Im W.T."/>
            <person name="Park J.S."/>
        </authorList>
    </citation>
    <scope>NUCLEOTIDE SEQUENCE [LARGE SCALE GENOMIC DNA]</scope>
    <source>
        <strain evidence="3 4">135PIL107-10</strain>
    </source>
</reference>
<dbReference type="CDD" id="cd18720">
    <property type="entry name" value="PIN_YqxD-like"/>
    <property type="match status" value="1"/>
</dbReference>
<evidence type="ECO:0000313" key="3">
    <source>
        <dbReference type="EMBL" id="MEI5905809.1"/>
    </source>
</evidence>
<comment type="similarity">
    <text evidence="1 2">Belongs to the UPF0178 family.</text>
</comment>
<organism evidence="3 4">
    <name type="scientific">Bacillus spongiae</name>
    <dbReference type="NCBI Taxonomy" id="2683610"/>
    <lineage>
        <taxon>Bacteria</taxon>
        <taxon>Bacillati</taxon>
        <taxon>Bacillota</taxon>
        <taxon>Bacilli</taxon>
        <taxon>Bacillales</taxon>
        <taxon>Bacillaceae</taxon>
        <taxon>Bacillus</taxon>
    </lineage>
</organism>
<dbReference type="Proteomes" id="UP001312865">
    <property type="component" value="Unassembled WGS sequence"/>
</dbReference>
<dbReference type="RefSeq" id="WP_336585291.1">
    <property type="nucleotide sequence ID" value="NZ_JBBAXC010000001.1"/>
</dbReference>
<gene>
    <name evidence="3" type="ORF">WAK64_01850</name>
</gene>
<dbReference type="PANTHER" id="PTHR35146:SF1">
    <property type="entry name" value="UPF0178 PROTEIN YAII"/>
    <property type="match status" value="1"/>
</dbReference>
<accession>A0ABU8H9K0</accession>
<evidence type="ECO:0000256" key="1">
    <source>
        <dbReference type="ARBA" id="ARBA00008522"/>
    </source>
</evidence>
<evidence type="ECO:0000256" key="2">
    <source>
        <dbReference type="HAMAP-Rule" id="MF_00489"/>
    </source>
</evidence>
<dbReference type="PANTHER" id="PTHR35146">
    <property type="entry name" value="UPF0178 PROTEIN YAII"/>
    <property type="match status" value="1"/>
</dbReference>
<keyword evidence="4" id="KW-1185">Reference proteome</keyword>
<proteinExistence type="inferred from homology"/>
<dbReference type="HAMAP" id="MF_00489">
    <property type="entry name" value="UPF0178"/>
    <property type="match status" value="1"/>
</dbReference>
<name>A0ABU8H9K0_9BACI</name>
<dbReference type="InterPro" id="IPR003791">
    <property type="entry name" value="UPF0178"/>
</dbReference>
<evidence type="ECO:0000313" key="4">
    <source>
        <dbReference type="Proteomes" id="UP001312865"/>
    </source>
</evidence>
<dbReference type="EMBL" id="JBBAXC010000001">
    <property type="protein sequence ID" value="MEI5905809.1"/>
    <property type="molecule type" value="Genomic_DNA"/>
</dbReference>
<sequence>MTINTETVRSIFVDADACPVKDDASKLADQFNIRIIFVASYQHRMNNPTKGQWIYVDSDKESADLYILNHIKKGDILISQDIGLAGLALPKGVLVISPTGRKYEESTIQTALDFRYLAAQERKKGRYGKGPKPFQGEDRIRFVELLSSILSN</sequence>
<comment type="caution">
    <text evidence="3">The sequence shown here is derived from an EMBL/GenBank/DDBJ whole genome shotgun (WGS) entry which is preliminary data.</text>
</comment>